<dbReference type="GO" id="GO:0005829">
    <property type="term" value="C:cytosol"/>
    <property type="evidence" value="ECO:0007669"/>
    <property type="project" value="TreeGrafter"/>
</dbReference>
<reference evidence="6 7" key="1">
    <citation type="journal article" date="2009" name="Science">
        <title>Green evolution and dynamic adaptations revealed by genomes of the marine picoeukaryotes Micromonas.</title>
        <authorList>
            <person name="Worden A.Z."/>
            <person name="Lee J.H."/>
            <person name="Mock T."/>
            <person name="Rouze P."/>
            <person name="Simmons M.P."/>
            <person name="Aerts A.L."/>
            <person name="Allen A.E."/>
            <person name="Cuvelier M.L."/>
            <person name="Derelle E."/>
            <person name="Everett M.V."/>
            <person name="Foulon E."/>
            <person name="Grimwood J."/>
            <person name="Gundlach H."/>
            <person name="Henrissat B."/>
            <person name="Napoli C."/>
            <person name="McDonald S.M."/>
            <person name="Parker M.S."/>
            <person name="Rombauts S."/>
            <person name="Salamov A."/>
            <person name="Von Dassow P."/>
            <person name="Badger J.H."/>
            <person name="Coutinho P.M."/>
            <person name="Demir E."/>
            <person name="Dubchak I."/>
            <person name="Gentemann C."/>
            <person name="Eikrem W."/>
            <person name="Gready J.E."/>
            <person name="John U."/>
            <person name="Lanier W."/>
            <person name="Lindquist E.A."/>
            <person name="Lucas S."/>
            <person name="Mayer K.F."/>
            <person name="Moreau H."/>
            <person name="Not F."/>
            <person name="Otillar R."/>
            <person name="Panaud O."/>
            <person name="Pangilinan J."/>
            <person name="Paulsen I."/>
            <person name="Piegu B."/>
            <person name="Poliakov A."/>
            <person name="Robbens S."/>
            <person name="Schmutz J."/>
            <person name="Toulza E."/>
            <person name="Wyss T."/>
            <person name="Zelensky A."/>
            <person name="Zhou K."/>
            <person name="Armbrust E.V."/>
            <person name="Bhattacharya D."/>
            <person name="Goodenough U.W."/>
            <person name="Van de Peer Y."/>
            <person name="Grigoriev I.V."/>
        </authorList>
    </citation>
    <scope>NUCLEOTIDE SEQUENCE [LARGE SCALE GENOMIC DNA]</scope>
    <source>
        <strain evidence="7">RCC299 / NOUM17</strain>
    </source>
</reference>
<evidence type="ECO:0000313" key="7">
    <source>
        <dbReference type="Proteomes" id="UP000002009"/>
    </source>
</evidence>
<dbReference type="FunCoup" id="C1FGP0">
    <property type="interactions" value="2091"/>
</dbReference>
<dbReference type="Pfam" id="PF02136">
    <property type="entry name" value="NTF2"/>
    <property type="match status" value="1"/>
</dbReference>
<sequence>MVSVARAPQAPLANGPSGGAPPPPPPPPGAPPPGHRNTAGHQNTAGGSPGSRPGSLPGSHAPSPPPASPSVIGNVFVQQYYSIMAATLDELYKFYNNGSTLHVCGAGVPPLPGMDAAADQTVRTQAGIHARFQQLGYRGKRCEVATVDSSHSIGGSVVVMVTGAIVGGGGGQGGLGDSERRAFTQTFVLAPQEGGYYVLNDIVRFVDAVVPAPPPAPRAAPPPQANVAAHEPPAAAAASPAPPAPSAAAVILEQIGAAKKPEKPEPPPAKTTAAPTVEVAPKESEGPTTYASIAAKMRAAAAAKAPVAAKPSPAAAEHSGAAAEPKPPATASSATGASAGGEKMTHDPVTAVFVRNIPQSADEASIEAAFAKIGPIATVTIRTAKRQPDANDATGGAPGRYAFVQFEKAESAQAAIEATVEMDGRALSVEEKREGGHNNRNQSTSGARRNQSSGGNKPGSQANGSQGNNRREGTRGPRRDGEGGKHSHQGERRPGGGPRREGGDRRQPARQPAAAKA</sequence>
<feature type="compositionally biased region" description="Basic and acidic residues" evidence="3">
    <location>
        <begin position="469"/>
        <end position="507"/>
    </location>
</feature>
<gene>
    <name evidence="6" type="ORF">MICPUN_60945</name>
</gene>
<keyword evidence="1 2" id="KW-0694">RNA-binding</keyword>
<dbReference type="Gene3D" id="3.30.70.330">
    <property type="match status" value="1"/>
</dbReference>
<feature type="domain" description="RRM" evidence="4">
    <location>
        <begin position="350"/>
        <end position="434"/>
    </location>
</feature>
<evidence type="ECO:0000313" key="6">
    <source>
        <dbReference type="EMBL" id="ACO69296.1"/>
    </source>
</evidence>
<evidence type="ECO:0000256" key="1">
    <source>
        <dbReference type="ARBA" id="ARBA00022884"/>
    </source>
</evidence>
<feature type="compositionally biased region" description="Polar residues" evidence="3">
    <location>
        <begin position="438"/>
        <end position="468"/>
    </location>
</feature>
<dbReference type="InterPro" id="IPR035979">
    <property type="entry name" value="RBD_domain_sf"/>
</dbReference>
<dbReference type="InterPro" id="IPR039539">
    <property type="entry name" value="Ras_GTPase_bind_prot"/>
</dbReference>
<feature type="compositionally biased region" description="Pro residues" evidence="3">
    <location>
        <begin position="215"/>
        <end position="224"/>
    </location>
</feature>
<feature type="compositionally biased region" description="Low complexity" evidence="3">
    <location>
        <begin position="310"/>
        <end position="342"/>
    </location>
</feature>
<dbReference type="EMBL" id="CP001575">
    <property type="protein sequence ID" value="ACO69296.1"/>
    <property type="molecule type" value="Genomic_DNA"/>
</dbReference>
<evidence type="ECO:0000259" key="4">
    <source>
        <dbReference type="PROSITE" id="PS50102"/>
    </source>
</evidence>
<evidence type="ECO:0000256" key="2">
    <source>
        <dbReference type="PROSITE-ProRule" id="PRU00176"/>
    </source>
</evidence>
<dbReference type="SUPFAM" id="SSF54928">
    <property type="entry name" value="RNA-binding domain, RBD"/>
    <property type="match status" value="1"/>
</dbReference>
<feature type="domain" description="NTF2" evidence="5">
    <location>
        <begin position="72"/>
        <end position="205"/>
    </location>
</feature>
<dbReference type="OMA" id="HQSPQMV"/>
<dbReference type="InParanoid" id="C1FGP0"/>
<dbReference type="GO" id="GO:0003729">
    <property type="term" value="F:mRNA binding"/>
    <property type="evidence" value="ECO:0007669"/>
    <property type="project" value="TreeGrafter"/>
</dbReference>
<feature type="region of interest" description="Disordered" evidence="3">
    <location>
        <begin position="310"/>
        <end position="344"/>
    </location>
</feature>
<dbReference type="PANTHER" id="PTHR10693">
    <property type="entry name" value="RAS GTPASE-ACTIVATING PROTEIN-BINDING PROTEIN"/>
    <property type="match status" value="1"/>
</dbReference>
<feature type="compositionally biased region" description="Low complexity" evidence="3">
    <location>
        <begin position="50"/>
        <end position="61"/>
    </location>
</feature>
<dbReference type="Proteomes" id="UP000002009">
    <property type="component" value="Chromosome 8"/>
</dbReference>
<feature type="compositionally biased region" description="Basic and acidic residues" evidence="3">
    <location>
        <begin position="426"/>
        <end position="437"/>
    </location>
</feature>
<dbReference type="AlphaFoldDB" id="C1FGP0"/>
<dbReference type="PROSITE" id="PS50102">
    <property type="entry name" value="RRM"/>
    <property type="match status" value="1"/>
</dbReference>
<proteinExistence type="predicted"/>
<dbReference type="InterPro" id="IPR018222">
    <property type="entry name" value="Nuclear_transport_factor_2_euk"/>
</dbReference>
<evidence type="ECO:0000259" key="5">
    <source>
        <dbReference type="PROSITE" id="PS50177"/>
    </source>
</evidence>
<feature type="region of interest" description="Disordered" evidence="3">
    <location>
        <begin position="1"/>
        <end position="67"/>
    </location>
</feature>
<name>C1FGP0_MICCC</name>
<dbReference type="SMART" id="SM00360">
    <property type="entry name" value="RRM"/>
    <property type="match status" value="1"/>
</dbReference>
<dbReference type="GO" id="GO:1990904">
    <property type="term" value="C:ribonucleoprotein complex"/>
    <property type="evidence" value="ECO:0007669"/>
    <property type="project" value="TreeGrafter"/>
</dbReference>
<dbReference type="InterPro" id="IPR000504">
    <property type="entry name" value="RRM_dom"/>
</dbReference>
<feature type="compositionally biased region" description="Low complexity" evidence="3">
    <location>
        <begin position="270"/>
        <end position="279"/>
    </location>
</feature>
<dbReference type="CDD" id="cd00590">
    <property type="entry name" value="RRM_SF"/>
    <property type="match status" value="1"/>
</dbReference>
<organism evidence="6 7">
    <name type="scientific">Micromonas commoda (strain RCC299 / NOUM17 / CCMP2709)</name>
    <name type="common">Picoplanktonic green alga</name>
    <dbReference type="NCBI Taxonomy" id="296587"/>
    <lineage>
        <taxon>Eukaryota</taxon>
        <taxon>Viridiplantae</taxon>
        <taxon>Chlorophyta</taxon>
        <taxon>Mamiellophyceae</taxon>
        <taxon>Mamiellales</taxon>
        <taxon>Mamiellaceae</taxon>
        <taxon>Micromonas</taxon>
    </lineage>
</organism>
<feature type="compositionally biased region" description="Low complexity" evidence="3">
    <location>
        <begin position="225"/>
        <end position="239"/>
    </location>
</feature>
<keyword evidence="7" id="KW-1185">Reference proteome</keyword>
<dbReference type="SUPFAM" id="SSF54427">
    <property type="entry name" value="NTF2-like"/>
    <property type="match status" value="1"/>
</dbReference>
<dbReference type="KEGG" id="mis:MICPUN_60945"/>
<accession>C1FGP0</accession>
<dbReference type="CDD" id="cd00780">
    <property type="entry name" value="NTF2"/>
    <property type="match status" value="1"/>
</dbReference>
<feature type="compositionally biased region" description="Pro residues" evidence="3">
    <location>
        <begin position="19"/>
        <end position="34"/>
    </location>
</feature>
<dbReference type="Pfam" id="PF00076">
    <property type="entry name" value="RRM_1"/>
    <property type="match status" value="1"/>
</dbReference>
<dbReference type="InterPro" id="IPR032710">
    <property type="entry name" value="NTF2-like_dom_sf"/>
</dbReference>
<dbReference type="OrthoDB" id="339151at2759"/>
<dbReference type="Gene3D" id="3.10.450.50">
    <property type="match status" value="1"/>
</dbReference>
<evidence type="ECO:0000256" key="3">
    <source>
        <dbReference type="SAM" id="MobiDB-lite"/>
    </source>
</evidence>
<dbReference type="STRING" id="296587.C1FGP0"/>
<dbReference type="PROSITE" id="PS50177">
    <property type="entry name" value="NTF2_DOMAIN"/>
    <property type="match status" value="1"/>
</dbReference>
<dbReference type="GeneID" id="8245672"/>
<dbReference type="PANTHER" id="PTHR10693:SF20">
    <property type="entry name" value="AT27578P"/>
    <property type="match status" value="1"/>
</dbReference>
<dbReference type="InterPro" id="IPR012677">
    <property type="entry name" value="Nucleotide-bd_a/b_plait_sf"/>
</dbReference>
<protein>
    <submittedName>
        <fullName evidence="6">Uncharacterized protein</fullName>
    </submittedName>
</protein>
<feature type="region of interest" description="Disordered" evidence="3">
    <location>
        <begin position="259"/>
        <end position="285"/>
    </location>
</feature>
<feature type="region of interest" description="Disordered" evidence="3">
    <location>
        <begin position="215"/>
        <end position="246"/>
    </location>
</feature>
<dbReference type="eggNOG" id="KOG0116">
    <property type="taxonomic scope" value="Eukaryota"/>
</dbReference>
<dbReference type="RefSeq" id="XP_002508038.1">
    <property type="nucleotide sequence ID" value="XM_002507992.1"/>
</dbReference>
<feature type="region of interest" description="Disordered" evidence="3">
    <location>
        <begin position="426"/>
        <end position="517"/>
    </location>
</feature>
<dbReference type="InterPro" id="IPR002075">
    <property type="entry name" value="NTF2_dom"/>
</dbReference>